<organism evidence="3 4">
    <name type="scientific">Niastella vici</name>
    <dbReference type="NCBI Taxonomy" id="1703345"/>
    <lineage>
        <taxon>Bacteria</taxon>
        <taxon>Pseudomonadati</taxon>
        <taxon>Bacteroidota</taxon>
        <taxon>Chitinophagia</taxon>
        <taxon>Chitinophagales</taxon>
        <taxon>Chitinophagaceae</taxon>
        <taxon>Niastella</taxon>
    </lineage>
</organism>
<evidence type="ECO:0000313" key="4">
    <source>
        <dbReference type="Proteomes" id="UP000192796"/>
    </source>
</evidence>
<dbReference type="EMBL" id="LVYD01000058">
    <property type="protein sequence ID" value="OQP61153.1"/>
    <property type="molecule type" value="Genomic_DNA"/>
</dbReference>
<dbReference type="Pfam" id="PF14905">
    <property type="entry name" value="OMP_b-brl_3"/>
    <property type="match status" value="1"/>
</dbReference>
<keyword evidence="4" id="KW-1185">Reference proteome</keyword>
<proteinExistence type="predicted"/>
<feature type="region of interest" description="Disordered" evidence="1">
    <location>
        <begin position="797"/>
        <end position="817"/>
    </location>
</feature>
<accession>A0A1V9FS40</accession>
<name>A0A1V9FS40_9BACT</name>
<dbReference type="SUPFAM" id="SSF49464">
    <property type="entry name" value="Carboxypeptidase regulatory domain-like"/>
    <property type="match status" value="1"/>
</dbReference>
<dbReference type="OrthoDB" id="905812at2"/>
<dbReference type="Gene3D" id="2.170.130.10">
    <property type="entry name" value="TonB-dependent receptor, plug domain"/>
    <property type="match status" value="1"/>
</dbReference>
<dbReference type="Pfam" id="PF13620">
    <property type="entry name" value="CarboxypepD_reg"/>
    <property type="match status" value="1"/>
</dbReference>
<dbReference type="RefSeq" id="WP_081151499.1">
    <property type="nucleotide sequence ID" value="NZ_LVYD01000058.1"/>
</dbReference>
<gene>
    <name evidence="3" type="ORF">A3860_05390</name>
</gene>
<sequence>MKILPLFFAIILLFVLHNTGQAQNLSGKITGIVTDVQNRPLPGATILLLRAGDSATVKAGASGEDGKFIFKKLPAGRYIIRITGAGFKKFTSSMLTIDAQHADLVLPAIAIEQANQKVLKEVIVTAKKPMVEHKVDRTIVNVDAMISAAGSNALEVLSKSPGVFVDIDGNINLNGKGGVLVLIDDKPTYLSAQDLAAYLRSLPAGMLEKIELMSNPPARYDASGGAVINLQLKKNKAPGFNGNVSIGYNQGVYGRSNDALNINYRNKKINVFGNFGYGRDAGYNKEINRRNYYNTIGDDSAVTLLDRKYVYSSDGYNLRTGLDYYVSAKTTLGVLLTGGIRPRRDQLHYSSDQLNAQQKIDSTAMGGTTGGYQWYSGGVNFNLLHRINANGAMITADLDYVNLHANGSQLLNTAVYQLDGSINSANEILYRLPADINIWSAKTDLSLPLKGRTNVEAGYKSSYVVTDYNNNWYNGVGNDFIPDYGRSDHFIYGENINAAYISTSKEWNRWAIKGGVRMENTRMQGKQPGNVVIADSSFKRNYTDFFPSFYLSWKADSAGHHTFSITYSNRIRRPGYQQLNPFLFYNDRYSYNAGNPWLKPHYLHGIELKYDYKSFFMVEVAYLRINNLIQNLIQPSGDIYISRPQNFGNNYSFNFISNLSTDIVKGWHVNAFLLVFHLVNKGIANGQVISNATNTAELELGNQFHLSKSWSAEINGSYGSRHLQGQTRTDPFWQLNAGVQKMILKDKGSLKLSANDIFHTIIRRDNITASQQMVAWRRTQTDTQRIGIAFSYRFGKDTNTRKRNHNTGGAADEQGRL</sequence>
<dbReference type="InterPro" id="IPR041700">
    <property type="entry name" value="OMP_b-brl_3"/>
</dbReference>
<dbReference type="Gene3D" id="2.60.40.1120">
    <property type="entry name" value="Carboxypeptidase-like, regulatory domain"/>
    <property type="match status" value="1"/>
</dbReference>
<protein>
    <recommendedName>
        <fullName evidence="2">Outer membrane protein beta-barrel domain-containing protein</fullName>
    </recommendedName>
</protein>
<dbReference type="InterPro" id="IPR037066">
    <property type="entry name" value="Plug_dom_sf"/>
</dbReference>
<reference evidence="3 4" key="1">
    <citation type="submission" date="2016-03" db="EMBL/GenBank/DDBJ databases">
        <title>Niastella vici sp. nov., isolated from farmland soil.</title>
        <authorList>
            <person name="Chen L."/>
            <person name="Wang D."/>
            <person name="Yang S."/>
            <person name="Wang G."/>
        </authorList>
    </citation>
    <scope>NUCLEOTIDE SEQUENCE [LARGE SCALE GENOMIC DNA]</scope>
    <source>
        <strain evidence="3 4">DJ57</strain>
    </source>
</reference>
<dbReference type="InterPro" id="IPR008969">
    <property type="entry name" value="CarboxyPept-like_regulatory"/>
</dbReference>
<dbReference type="AlphaFoldDB" id="A0A1V9FS40"/>
<evidence type="ECO:0000259" key="2">
    <source>
        <dbReference type="Pfam" id="PF14905"/>
    </source>
</evidence>
<dbReference type="Proteomes" id="UP000192796">
    <property type="component" value="Unassembled WGS sequence"/>
</dbReference>
<dbReference type="SUPFAM" id="SSF56935">
    <property type="entry name" value="Porins"/>
    <property type="match status" value="1"/>
</dbReference>
<evidence type="ECO:0000313" key="3">
    <source>
        <dbReference type="EMBL" id="OQP61153.1"/>
    </source>
</evidence>
<dbReference type="STRING" id="1703345.A3860_05390"/>
<comment type="caution">
    <text evidence="3">The sequence shown here is derived from an EMBL/GenBank/DDBJ whole genome shotgun (WGS) entry which is preliminary data.</text>
</comment>
<evidence type="ECO:0000256" key="1">
    <source>
        <dbReference type="SAM" id="MobiDB-lite"/>
    </source>
</evidence>
<feature type="domain" description="Outer membrane protein beta-barrel" evidence="2">
    <location>
        <begin position="385"/>
        <end position="792"/>
    </location>
</feature>